<protein>
    <recommendedName>
        <fullName evidence="3">HTH LytTR-type domain-containing protein</fullName>
    </recommendedName>
</protein>
<dbReference type="EMBL" id="AAWS01000087">
    <property type="protein sequence ID" value="EAY24028.1"/>
    <property type="molecule type" value="Genomic_DNA"/>
</dbReference>
<gene>
    <name evidence="1" type="ORF">M23134_03326</name>
</gene>
<comment type="caution">
    <text evidence="1">The sequence shown here is derived from an EMBL/GenBank/DDBJ whole genome shotgun (WGS) entry which is preliminary data.</text>
</comment>
<proteinExistence type="predicted"/>
<sequence length="56" mass="6393">MPPFCPRASGNVRILKINQSYIVNLAKVDNAALEKNEVEVGHYVVPSSKRYRKVRH</sequence>
<evidence type="ECO:0008006" key="3">
    <source>
        <dbReference type="Google" id="ProtNLM"/>
    </source>
</evidence>
<dbReference type="AlphaFoldDB" id="A2A010"/>
<name>A2A010_MICM2</name>
<dbReference type="Proteomes" id="UP000004095">
    <property type="component" value="Unassembled WGS sequence"/>
</dbReference>
<organism evidence="1 2">
    <name type="scientific">Microscilla marina ATCC 23134</name>
    <dbReference type="NCBI Taxonomy" id="313606"/>
    <lineage>
        <taxon>Bacteria</taxon>
        <taxon>Pseudomonadati</taxon>
        <taxon>Bacteroidota</taxon>
        <taxon>Cytophagia</taxon>
        <taxon>Cytophagales</taxon>
        <taxon>Microscillaceae</taxon>
        <taxon>Microscilla</taxon>
    </lineage>
</organism>
<dbReference type="RefSeq" id="WP_002705646.1">
    <property type="nucleotide sequence ID" value="NZ_AAWS01000087.1"/>
</dbReference>
<accession>A2A010</accession>
<evidence type="ECO:0000313" key="2">
    <source>
        <dbReference type="Proteomes" id="UP000004095"/>
    </source>
</evidence>
<evidence type="ECO:0000313" key="1">
    <source>
        <dbReference type="EMBL" id="EAY24028.1"/>
    </source>
</evidence>
<reference evidence="1 2" key="1">
    <citation type="submission" date="2007-01" db="EMBL/GenBank/DDBJ databases">
        <authorList>
            <person name="Haygood M."/>
            <person name="Podell S."/>
            <person name="Anderson C."/>
            <person name="Hopkinson B."/>
            <person name="Roe K."/>
            <person name="Barbeau K."/>
            <person name="Gaasterland T."/>
            <person name="Ferriera S."/>
            <person name="Johnson J."/>
            <person name="Kravitz S."/>
            <person name="Beeson K."/>
            <person name="Sutton G."/>
            <person name="Rogers Y.-H."/>
            <person name="Friedman R."/>
            <person name="Frazier M."/>
            <person name="Venter J.C."/>
        </authorList>
    </citation>
    <scope>NUCLEOTIDE SEQUENCE [LARGE SCALE GENOMIC DNA]</scope>
    <source>
        <strain evidence="1 2">ATCC 23134</strain>
    </source>
</reference>
<keyword evidence="2" id="KW-1185">Reference proteome</keyword>